<keyword evidence="4" id="KW-0539">Nucleus</keyword>
<dbReference type="GO" id="GO:0003677">
    <property type="term" value="F:DNA binding"/>
    <property type="evidence" value="ECO:0007669"/>
    <property type="project" value="UniProtKB-KW"/>
</dbReference>
<evidence type="ECO:0000259" key="8">
    <source>
        <dbReference type="PROSITE" id="PS51194"/>
    </source>
</evidence>
<dbReference type="AlphaFoldDB" id="A0A7D9DXQ7"/>
<dbReference type="GO" id="GO:0005634">
    <property type="term" value="C:nucleus"/>
    <property type="evidence" value="ECO:0007669"/>
    <property type="project" value="TreeGrafter"/>
</dbReference>
<dbReference type="Gene3D" id="3.40.50.300">
    <property type="entry name" value="P-loop containing nucleotide triphosphate hydrolases"/>
    <property type="match status" value="2"/>
</dbReference>
<dbReference type="Proteomes" id="UP001152795">
    <property type="component" value="Unassembled WGS sequence"/>
</dbReference>
<evidence type="ECO:0000313" key="10">
    <source>
        <dbReference type="Proteomes" id="UP001152795"/>
    </source>
</evidence>
<evidence type="ECO:0000256" key="3">
    <source>
        <dbReference type="ARBA" id="ARBA00023235"/>
    </source>
</evidence>
<dbReference type="GO" id="GO:0043138">
    <property type="term" value="F:3'-5' DNA helicase activity"/>
    <property type="evidence" value="ECO:0007669"/>
    <property type="project" value="UniProtKB-EC"/>
</dbReference>
<dbReference type="SMART" id="SM00490">
    <property type="entry name" value="HELICc"/>
    <property type="match status" value="1"/>
</dbReference>
<dbReference type="GO" id="GO:0009378">
    <property type="term" value="F:four-way junction helicase activity"/>
    <property type="evidence" value="ECO:0007669"/>
    <property type="project" value="TreeGrafter"/>
</dbReference>
<gene>
    <name evidence="9" type="ORF">PACLA_8A081007</name>
</gene>
<dbReference type="InterPro" id="IPR001650">
    <property type="entry name" value="Helicase_C-like"/>
</dbReference>
<dbReference type="SUPFAM" id="SSF52540">
    <property type="entry name" value="P-loop containing nucleoside triphosphate hydrolases"/>
    <property type="match status" value="1"/>
</dbReference>
<name>A0A7D9DXQ7_PARCT</name>
<dbReference type="EMBL" id="CACRXK020002879">
    <property type="protein sequence ID" value="CAB3996493.1"/>
    <property type="molecule type" value="Genomic_DNA"/>
</dbReference>
<keyword evidence="10" id="KW-1185">Reference proteome</keyword>
<dbReference type="PROSITE" id="PS51194">
    <property type="entry name" value="HELICASE_CTER"/>
    <property type="match status" value="1"/>
</dbReference>
<evidence type="ECO:0000256" key="4">
    <source>
        <dbReference type="ARBA" id="ARBA00023242"/>
    </source>
</evidence>
<dbReference type="GO" id="GO:0000724">
    <property type="term" value="P:double-strand break repair via homologous recombination"/>
    <property type="evidence" value="ECO:0007669"/>
    <property type="project" value="TreeGrafter"/>
</dbReference>
<evidence type="ECO:0000256" key="6">
    <source>
        <dbReference type="ARBA" id="ARBA00034808"/>
    </source>
</evidence>
<reference evidence="9" key="1">
    <citation type="submission" date="2020-04" db="EMBL/GenBank/DDBJ databases">
        <authorList>
            <person name="Alioto T."/>
            <person name="Alioto T."/>
            <person name="Gomez Garrido J."/>
        </authorList>
    </citation>
    <scope>NUCLEOTIDE SEQUENCE</scope>
    <source>
        <strain evidence="9">A484AB</strain>
    </source>
</reference>
<comment type="caution">
    <text evidence="9">The sequence shown here is derived from an EMBL/GenBank/DDBJ whole genome shotgun (WGS) entry which is preliminary data.</text>
</comment>
<proteinExistence type="inferred from homology"/>
<evidence type="ECO:0000313" key="9">
    <source>
        <dbReference type="EMBL" id="CAB3996493.1"/>
    </source>
</evidence>
<evidence type="ECO:0000256" key="5">
    <source>
        <dbReference type="ARBA" id="ARBA00034617"/>
    </source>
</evidence>
<dbReference type="GO" id="GO:0005694">
    <property type="term" value="C:chromosome"/>
    <property type="evidence" value="ECO:0007669"/>
    <property type="project" value="TreeGrafter"/>
</dbReference>
<evidence type="ECO:0000256" key="1">
    <source>
        <dbReference type="ARBA" id="ARBA00005446"/>
    </source>
</evidence>
<keyword evidence="2" id="KW-0238">DNA-binding</keyword>
<keyword evidence="3" id="KW-0413">Isomerase</keyword>
<dbReference type="PANTHER" id="PTHR13710">
    <property type="entry name" value="DNA HELICASE RECQ FAMILY MEMBER"/>
    <property type="match status" value="1"/>
</dbReference>
<protein>
    <recommendedName>
        <fullName evidence="6">DNA 3'-5' helicase</fullName>
        <ecNumber evidence="6">5.6.2.4</ecNumber>
    </recommendedName>
    <alternativeName>
        <fullName evidence="7">DNA 3'-5' helicase BLM</fullName>
    </alternativeName>
</protein>
<dbReference type="InterPro" id="IPR027417">
    <property type="entry name" value="P-loop_NTPase"/>
</dbReference>
<sequence>MELSKETIHQITTSPPQFIYCSAENCIDKDFLDMLKDDGSQLHKSVEAIVVDESHTIETWTGKRDIKGKLSKSKDRKAFREAYGKLAIIDIKGKLSKSKDRKALGTPLLALTGTADQETQTVICHNLALKDTTKFSVSPNHLNLRFSVIKVPKKQMLSQLDWIVEKIKNEGIATPKTIIFCDTMYSVAHVANYLMMKLGRQAFYPTTSKEREHCLVGIFHSVTQEKYKERIVKSLKGDGSERIIIATSALSMGVNFPDIRFIVMFGPPRDILDLHQKAGRAGHDGLSSDILIHYGQQISHVDEDVREFLKNDDCMRVAAYRIYDQDVVPLLPAHSCCGFCAASCCCDEVEGKCERVSGPYHFNLVPDDIENSCNLYRSVSEEDKCILHDALKEQQMNISSYNAVIALGSVSSHGFSEQVITDVVENCNKIFSVEDVITYSPIFSRNQAMEVLSIFSEVFNDIEEVHLISNNSLEDDSYPPFSLDQLLNSEFTDTDVDGELFDLDVID</sequence>
<evidence type="ECO:0000256" key="7">
    <source>
        <dbReference type="ARBA" id="ARBA00044542"/>
    </source>
</evidence>
<dbReference type="PANTHER" id="PTHR13710:SF153">
    <property type="entry name" value="RECQ-LIKE DNA HELICASE BLM"/>
    <property type="match status" value="1"/>
</dbReference>
<dbReference type="GO" id="GO:0005737">
    <property type="term" value="C:cytoplasm"/>
    <property type="evidence" value="ECO:0007669"/>
    <property type="project" value="TreeGrafter"/>
</dbReference>
<accession>A0A7D9DXQ7</accession>
<evidence type="ECO:0000256" key="2">
    <source>
        <dbReference type="ARBA" id="ARBA00023125"/>
    </source>
</evidence>
<feature type="domain" description="Helicase C-terminal" evidence="8">
    <location>
        <begin position="159"/>
        <end position="335"/>
    </location>
</feature>
<comment type="similarity">
    <text evidence="1">Belongs to the helicase family. RecQ subfamily.</text>
</comment>
<dbReference type="EC" id="5.6.2.4" evidence="6"/>
<dbReference type="Pfam" id="PF00271">
    <property type="entry name" value="Helicase_C"/>
    <property type="match status" value="1"/>
</dbReference>
<comment type="catalytic activity">
    <reaction evidence="5">
        <text>Couples ATP hydrolysis with the unwinding of duplex DNA by translocating in the 3'-5' direction.</text>
        <dbReference type="EC" id="5.6.2.4"/>
    </reaction>
</comment>
<dbReference type="OrthoDB" id="5987985at2759"/>
<organism evidence="9 10">
    <name type="scientific">Paramuricea clavata</name>
    <name type="common">Red gorgonian</name>
    <name type="synonym">Violescent sea-whip</name>
    <dbReference type="NCBI Taxonomy" id="317549"/>
    <lineage>
        <taxon>Eukaryota</taxon>
        <taxon>Metazoa</taxon>
        <taxon>Cnidaria</taxon>
        <taxon>Anthozoa</taxon>
        <taxon>Octocorallia</taxon>
        <taxon>Malacalcyonacea</taxon>
        <taxon>Plexauridae</taxon>
        <taxon>Paramuricea</taxon>
    </lineage>
</organism>